<dbReference type="AlphaFoldDB" id="A0A087MGS1"/>
<dbReference type="Proteomes" id="UP000029085">
    <property type="component" value="Unassembled WGS sequence"/>
</dbReference>
<evidence type="ECO:0000313" key="2">
    <source>
        <dbReference type="EMBL" id="KFL36074.1"/>
    </source>
</evidence>
<reference evidence="3" key="1">
    <citation type="submission" date="2013-08" db="EMBL/GenBank/DDBJ databases">
        <title>Genome sequencing of Arenimonas donghaensis.</title>
        <authorList>
            <person name="Chen F."/>
            <person name="Wang G."/>
        </authorList>
    </citation>
    <scope>NUCLEOTIDE SEQUENCE [LARGE SCALE GENOMIC DNA]</scope>
    <source>
        <strain evidence="3">HO3-R19</strain>
    </source>
</reference>
<gene>
    <name evidence="2" type="ORF">N788_05880</name>
</gene>
<dbReference type="InterPro" id="IPR002725">
    <property type="entry name" value="YgjP-like_metallopeptidase"/>
</dbReference>
<dbReference type="CDD" id="cd07344">
    <property type="entry name" value="M48_yhfN_like"/>
    <property type="match status" value="1"/>
</dbReference>
<dbReference type="InterPro" id="IPR053136">
    <property type="entry name" value="UTP_pyrophosphatase-like"/>
</dbReference>
<dbReference type="RefSeq" id="WP_051924577.1">
    <property type="nucleotide sequence ID" value="NZ_AVCJ01000034.1"/>
</dbReference>
<proteinExistence type="predicted"/>
<reference evidence="2 3" key="2">
    <citation type="journal article" date="2015" name="Stand. Genomic Sci.">
        <title>High quality draft genomic sequence of Arenimonas donghaensis DSM 18148(T).</title>
        <authorList>
            <person name="Chen F."/>
            <person name="Wang H."/>
            <person name="Cao Y."/>
            <person name="Li X."/>
            <person name="Wang G."/>
        </authorList>
    </citation>
    <scope>NUCLEOTIDE SEQUENCE [LARGE SCALE GENOMIC DNA]</scope>
    <source>
        <strain evidence="2 3">HO3-R19</strain>
    </source>
</reference>
<dbReference type="PATRIC" id="fig|1121014.3.peg.2081"/>
<protein>
    <recommendedName>
        <fullName evidence="1">YgjP-like metallopeptidase domain-containing protein</fullName>
    </recommendedName>
</protein>
<dbReference type="Gene3D" id="3.30.2010.10">
    <property type="entry name" value="Metalloproteases ('zincins'), catalytic domain"/>
    <property type="match status" value="1"/>
</dbReference>
<dbReference type="PANTHER" id="PTHR30399:SF1">
    <property type="entry name" value="UTP PYROPHOSPHATASE"/>
    <property type="match status" value="1"/>
</dbReference>
<organism evidence="2 3">
    <name type="scientific">Arenimonas donghaensis DSM 18148 = HO3-R19</name>
    <dbReference type="NCBI Taxonomy" id="1121014"/>
    <lineage>
        <taxon>Bacteria</taxon>
        <taxon>Pseudomonadati</taxon>
        <taxon>Pseudomonadota</taxon>
        <taxon>Gammaproteobacteria</taxon>
        <taxon>Lysobacterales</taxon>
        <taxon>Lysobacteraceae</taxon>
        <taxon>Arenimonas</taxon>
    </lineage>
</organism>
<evidence type="ECO:0000313" key="3">
    <source>
        <dbReference type="Proteomes" id="UP000029085"/>
    </source>
</evidence>
<comment type="caution">
    <text evidence="2">The sequence shown here is derived from an EMBL/GenBank/DDBJ whole genome shotgun (WGS) entry which is preliminary data.</text>
</comment>
<accession>A0A087MGS1</accession>
<dbReference type="PANTHER" id="PTHR30399">
    <property type="entry name" value="UNCHARACTERIZED PROTEIN YGJP"/>
    <property type="match status" value="1"/>
</dbReference>
<dbReference type="STRING" id="1121014.N788_05880"/>
<sequence length="254" mass="29071">MFLRTKRPATPVPEIRPLALADGREVPVRWVRDRRARRLRLLVSDKGARLTLPMAASVRMAEAFLREHRDWLAGQLARQRPDDLPLFGRDWQGALPLRGADAPLHWREGRFARATLGEHGIELQLPERADDRRARATLREFYLQQARADLGAWLPRYMPGLPRPPTALRVRALSSLWGSLSPGDAVSLDLALVLGRSSSFEYVLVHELCHLIHADHSPRFWREVETRWPGWRDERDYLRADGLALKATLARLTG</sequence>
<name>A0A087MGS1_9GAMM</name>
<feature type="domain" description="YgjP-like metallopeptidase" evidence="1">
    <location>
        <begin position="37"/>
        <end position="239"/>
    </location>
</feature>
<dbReference type="EMBL" id="AVCJ01000034">
    <property type="protein sequence ID" value="KFL36074.1"/>
    <property type="molecule type" value="Genomic_DNA"/>
</dbReference>
<evidence type="ECO:0000259" key="1">
    <source>
        <dbReference type="Pfam" id="PF01863"/>
    </source>
</evidence>
<dbReference type="Pfam" id="PF01863">
    <property type="entry name" value="YgjP-like"/>
    <property type="match status" value="1"/>
</dbReference>
<keyword evidence="3" id="KW-1185">Reference proteome</keyword>
<dbReference type="OrthoDB" id="9811177at2"/>